<feature type="transmembrane region" description="Helical" evidence="1">
    <location>
        <begin position="128"/>
        <end position="148"/>
    </location>
</feature>
<sequence length="244" mass="27007">MLNFLKAENLKCRRTFAKKLVLIAPLLTVLLSGILSGMYLVQNGYNWWYTLLLPGFITLTTSLVNQIEDRKLRYRSVFPLPVSLQKIWISKVLLIAVYTAAACILHLAGISLGKFLMTPSSTITVSRMAGATLILIIVSLWQIPFCLFLSKKFGLMAAMLINLGAGLILDFFAATESFWWACPYSWATRLMCPVLGILPNGTLAAQGDPLRNPGVIPVGLVLSVALFLLLLAVTAKWFQKQEVK</sequence>
<dbReference type="Proteomes" id="UP000469440">
    <property type="component" value="Unassembled WGS sequence"/>
</dbReference>
<reference evidence="3 5" key="2">
    <citation type="submission" date="2020-08" db="EMBL/GenBank/DDBJ databases">
        <title>The isolate Caproiciproducens sp. 7D4C2 produces n-caproate at mildly acidic conditions from hexoses: genome and rBOX comparison with related strains and chain-elongating bacteria.</title>
        <authorList>
            <person name="Esquivel-Elizondo S."/>
            <person name="Bagci C."/>
            <person name="Temovska M."/>
            <person name="Jeon B.S."/>
            <person name="Bessarab I."/>
            <person name="Williams R.B.H."/>
            <person name="Huson D.H."/>
            <person name="Angenent L.T."/>
        </authorList>
    </citation>
    <scope>NUCLEOTIDE SEQUENCE [LARGE SCALE GENOMIC DNA]</scope>
    <source>
        <strain evidence="3 5">7D4C2</strain>
    </source>
</reference>
<accession>A0A6N8I3W9</accession>
<feature type="transmembrane region" description="Helical" evidence="1">
    <location>
        <begin position="47"/>
        <end position="67"/>
    </location>
</feature>
<dbReference type="InterPro" id="IPR021205">
    <property type="entry name" value="Lanti_perm_SpaE/MutE/EpiE-like"/>
</dbReference>
<keyword evidence="1" id="KW-0472">Membrane</keyword>
<evidence type="ECO:0000313" key="4">
    <source>
        <dbReference type="Proteomes" id="UP000469440"/>
    </source>
</evidence>
<accession>A0A7G8T842</accession>
<dbReference type="OrthoDB" id="9776525at2"/>
<protein>
    <submittedName>
        <fullName evidence="3">Lantibiotic immunity ABC transporter MutE/EpiE family permease subunit</fullName>
    </submittedName>
</protein>
<keyword evidence="1" id="KW-0812">Transmembrane</keyword>
<dbReference type="AlphaFoldDB" id="A0A6N8I3W9"/>
<dbReference type="CDD" id="cd21807">
    <property type="entry name" value="ABC-2_lan_permease_MutE_EpiE-like"/>
    <property type="match status" value="1"/>
</dbReference>
<feature type="transmembrane region" description="Helical" evidence="1">
    <location>
        <begin position="160"/>
        <end position="181"/>
    </location>
</feature>
<gene>
    <name evidence="2" type="ORF">CAFE_30230</name>
    <name evidence="3" type="ORF">HCR03_13785</name>
</gene>
<dbReference type="EMBL" id="CP060286">
    <property type="protein sequence ID" value="QNK39783.1"/>
    <property type="molecule type" value="Genomic_DNA"/>
</dbReference>
<evidence type="ECO:0000256" key="1">
    <source>
        <dbReference type="SAM" id="Phobius"/>
    </source>
</evidence>
<keyword evidence="4" id="KW-1185">Reference proteome</keyword>
<dbReference type="NCBIfam" id="TIGR03732">
    <property type="entry name" value="lanti_perm_MutE"/>
    <property type="match status" value="1"/>
</dbReference>
<evidence type="ECO:0000313" key="5">
    <source>
        <dbReference type="Proteomes" id="UP000515909"/>
    </source>
</evidence>
<organism evidence="2 4">
    <name type="scientific">Caproicibacter fermentans</name>
    <dbReference type="NCBI Taxonomy" id="2576756"/>
    <lineage>
        <taxon>Bacteria</taxon>
        <taxon>Bacillati</taxon>
        <taxon>Bacillota</taxon>
        <taxon>Clostridia</taxon>
        <taxon>Eubacteriales</taxon>
        <taxon>Acutalibacteraceae</taxon>
        <taxon>Caproicibacter</taxon>
    </lineage>
</organism>
<dbReference type="Proteomes" id="UP000515909">
    <property type="component" value="Chromosome"/>
</dbReference>
<dbReference type="EMBL" id="VWXL01000085">
    <property type="protein sequence ID" value="MVB12290.1"/>
    <property type="molecule type" value="Genomic_DNA"/>
</dbReference>
<name>A0A6N8I3W9_9FIRM</name>
<feature type="transmembrane region" description="Helical" evidence="1">
    <location>
        <begin position="88"/>
        <end position="108"/>
    </location>
</feature>
<evidence type="ECO:0000313" key="2">
    <source>
        <dbReference type="EMBL" id="MVB12290.1"/>
    </source>
</evidence>
<proteinExistence type="predicted"/>
<dbReference type="RefSeq" id="WP_066643946.1">
    <property type="nucleotide sequence ID" value="NZ_CP060286.1"/>
</dbReference>
<dbReference type="KEGG" id="cfem:HCR03_13785"/>
<feature type="transmembrane region" description="Helical" evidence="1">
    <location>
        <begin position="20"/>
        <end position="41"/>
    </location>
</feature>
<feature type="transmembrane region" description="Helical" evidence="1">
    <location>
        <begin position="215"/>
        <end position="238"/>
    </location>
</feature>
<evidence type="ECO:0000313" key="3">
    <source>
        <dbReference type="EMBL" id="QNK39783.1"/>
    </source>
</evidence>
<keyword evidence="1" id="KW-1133">Transmembrane helix</keyword>
<reference evidence="2 4" key="1">
    <citation type="submission" date="2019-09" db="EMBL/GenBank/DDBJ databases">
        <title>Genome sequence of Clostridium sp. EA1.</title>
        <authorList>
            <person name="Poehlein A."/>
            <person name="Bengelsdorf F.R."/>
            <person name="Daniel R."/>
        </authorList>
    </citation>
    <scope>NUCLEOTIDE SEQUENCE [LARGE SCALE GENOMIC DNA]</scope>
    <source>
        <strain evidence="2 4">EA1</strain>
    </source>
</reference>